<name>A0A6I6CAG6_9MOLU</name>
<accession>A0A6I6CAG6</accession>
<sequence>MFKNLIKFLLAFNILTFASSSITSCEPIKTFPSVSAQSNIETLNQLFIGQEIEPVYINYLKYINGFFEHSGFEDALSTNKITTSLIDTDKLNETELKYYNSLKNIYQPVQNENILDFSGMTFIVENIFIDEFGFVKNDTKKETREENVSDQDLKSYVNTTMAITVLKGWKTVGRLLLQVKMDEKDYFLRDTSFQFINKWLESSYSLISVNKKDKHGWYTYSNYEINEDNVETFKKDIISKANRLKNFEIKNNEISLWSEKLNEEDKNGQIKEVTYNGFELKGQRYTFKQ</sequence>
<feature type="signal peptide" evidence="1">
    <location>
        <begin position="1"/>
        <end position="18"/>
    </location>
</feature>
<protein>
    <recommendedName>
        <fullName evidence="4">Lipoprotein</fullName>
    </recommendedName>
</protein>
<organism evidence="2 3">
    <name type="scientific">Spiroplasma tabanidicola</name>
    <dbReference type="NCBI Taxonomy" id="324079"/>
    <lineage>
        <taxon>Bacteria</taxon>
        <taxon>Bacillati</taxon>
        <taxon>Mycoplasmatota</taxon>
        <taxon>Mollicutes</taxon>
        <taxon>Entomoplasmatales</taxon>
        <taxon>Spiroplasmataceae</taxon>
        <taxon>Spiroplasma</taxon>
    </lineage>
</organism>
<keyword evidence="1" id="KW-0732">Signal</keyword>
<gene>
    <name evidence="2" type="ORF">STABA_v1c05580</name>
</gene>
<reference evidence="2 3" key="1">
    <citation type="submission" date="2019-11" db="EMBL/GenBank/DDBJ databases">
        <title>Complete genome sequence of Spiroplasma tabanidicola TAUS-1 (DSM 22603).</title>
        <authorList>
            <person name="Huang C.-T."/>
            <person name="Lin Y.-C."/>
            <person name="Kuo C.-H."/>
        </authorList>
    </citation>
    <scope>NUCLEOTIDE SEQUENCE [LARGE SCALE GENOMIC DNA]</scope>
    <source>
        <strain evidence="2 3">TAUS-1</strain>
    </source>
</reference>
<dbReference type="PROSITE" id="PS51257">
    <property type="entry name" value="PROKAR_LIPOPROTEIN"/>
    <property type="match status" value="1"/>
</dbReference>
<dbReference type="RefSeq" id="WP_156006364.1">
    <property type="nucleotide sequence ID" value="NZ_CP046276.1"/>
</dbReference>
<evidence type="ECO:0000313" key="2">
    <source>
        <dbReference type="EMBL" id="QGS51921.1"/>
    </source>
</evidence>
<keyword evidence="3" id="KW-1185">Reference proteome</keyword>
<proteinExistence type="predicted"/>
<dbReference type="OrthoDB" id="388931at2"/>
<evidence type="ECO:0008006" key="4">
    <source>
        <dbReference type="Google" id="ProtNLM"/>
    </source>
</evidence>
<dbReference type="AlphaFoldDB" id="A0A6I6CAG6"/>
<dbReference type="KEGG" id="stab:STABA_v1c05580"/>
<evidence type="ECO:0000256" key="1">
    <source>
        <dbReference type="SAM" id="SignalP"/>
    </source>
</evidence>
<evidence type="ECO:0000313" key="3">
    <source>
        <dbReference type="Proteomes" id="UP000424468"/>
    </source>
</evidence>
<dbReference type="EMBL" id="CP046276">
    <property type="protein sequence ID" value="QGS51921.1"/>
    <property type="molecule type" value="Genomic_DNA"/>
</dbReference>
<feature type="chain" id="PRO_5026331716" description="Lipoprotein" evidence="1">
    <location>
        <begin position="19"/>
        <end position="289"/>
    </location>
</feature>
<dbReference type="Proteomes" id="UP000424468">
    <property type="component" value="Chromosome"/>
</dbReference>